<proteinExistence type="predicted"/>
<accession>A0A163EMR8</accession>
<dbReference type="SUPFAM" id="SSF57850">
    <property type="entry name" value="RING/U-box"/>
    <property type="match status" value="1"/>
</dbReference>
<dbReference type="Proteomes" id="UP000076837">
    <property type="component" value="Unassembled WGS sequence"/>
</dbReference>
<dbReference type="PANTHER" id="PTHR23327:SF51">
    <property type="entry name" value="TRANSCRIPTIONAL REGULATOR OF YEAST FORM ADHERENCE 3"/>
    <property type="match status" value="1"/>
</dbReference>
<dbReference type="InterPro" id="IPR017907">
    <property type="entry name" value="Znf_RING_CS"/>
</dbReference>
<dbReference type="PROSITE" id="PS51382">
    <property type="entry name" value="SPX"/>
    <property type="match status" value="1"/>
</dbReference>
<sequence length="545" mass="61708">MKFGHVFKQCLRNEGFPPEWVDSAISYSQLKKVINRLTHELQHLGLDPATLSKLLKHVEDYNASADQNGDQDRPFEYILNGHTAASASPRERKPFHPKLLFYVNEKNGDVDSASIDEETKRKLQMLAVETGMTSLRVFEDADSPSLSEADSQKSSEADLKKSSEADLKKSSEADLKKSSEADSQKSSEADSQKSSEADSQKSSEADSQKSSEADSKKSSEADLKKPSEADSQKSSEADSLTHGSRPGYRTVEVPLTSDTEFFTRLTSEVAGLEKLQEREEKRMHAQIESLGSQIAKLTDVNKRSNKKTITAWRQVFQMYIEEGIFFGTTEQDHKSHDADKATRRLAEFSNKVARAGLVEKFKKKENMAALNMFMHINREILQGLRFGEINHNAMIKILKKFDKRTALGVKQTFPRQVEYPEFSEHLAKAVCAEVNTRILSHVPQLDDYSCPMCCEIEWRPVKLSCGHVFCIRCLIVMQNNKQHNCPYCRAKTVFDANSDNLDNELAAFLKKWFPDEVKAKQRYNEHMAGIDQYGEVYADQKCVVM</sequence>
<dbReference type="Pfam" id="PF03105">
    <property type="entry name" value="SPX"/>
    <property type="match status" value="1"/>
</dbReference>
<feature type="compositionally biased region" description="Basic and acidic residues" evidence="1">
    <location>
        <begin position="150"/>
        <end position="236"/>
    </location>
</feature>
<dbReference type="PANTHER" id="PTHR23327">
    <property type="entry name" value="RING FINGER PROTEIN 127"/>
    <property type="match status" value="1"/>
</dbReference>
<name>A0A163EMR8_DIDRA</name>
<dbReference type="Pfam" id="PF00097">
    <property type="entry name" value="zf-C3HC4"/>
    <property type="match status" value="1"/>
</dbReference>
<dbReference type="Gene3D" id="3.30.40.10">
    <property type="entry name" value="Zinc/RING finger domain, C3HC4 (zinc finger)"/>
    <property type="match status" value="1"/>
</dbReference>
<dbReference type="InterPro" id="IPR004331">
    <property type="entry name" value="SPX_dom"/>
</dbReference>
<comment type="caution">
    <text evidence="2">The sequence shown here is derived from an EMBL/GenBank/DDBJ whole genome shotgun (WGS) entry which is preliminary data.</text>
</comment>
<protein>
    <submittedName>
        <fullName evidence="2">Zinc ion binding</fullName>
    </submittedName>
</protein>
<evidence type="ECO:0000256" key="1">
    <source>
        <dbReference type="SAM" id="MobiDB-lite"/>
    </source>
</evidence>
<reference evidence="2 3" key="1">
    <citation type="journal article" date="2016" name="Sci. Rep.">
        <title>Draft genome sequencing and secretome analysis of fungal phytopathogen Ascochyta rabiei provides insight into the necrotrophic effector repertoire.</title>
        <authorList>
            <person name="Verma S."/>
            <person name="Gazara R.K."/>
            <person name="Nizam S."/>
            <person name="Parween S."/>
            <person name="Chattopadhyay D."/>
            <person name="Verma P.K."/>
        </authorList>
    </citation>
    <scope>NUCLEOTIDE SEQUENCE [LARGE SCALE GENOMIC DNA]</scope>
    <source>
        <strain evidence="2 3">ArDII</strain>
    </source>
</reference>
<dbReference type="OrthoDB" id="5588846at2759"/>
<gene>
    <name evidence="2" type="ORF">ST47_g5060</name>
</gene>
<dbReference type="PROSITE" id="PS00518">
    <property type="entry name" value="ZF_RING_1"/>
    <property type="match status" value="1"/>
</dbReference>
<dbReference type="SMART" id="SM00184">
    <property type="entry name" value="RING"/>
    <property type="match status" value="1"/>
</dbReference>
<evidence type="ECO:0000313" key="3">
    <source>
        <dbReference type="Proteomes" id="UP000076837"/>
    </source>
</evidence>
<feature type="region of interest" description="Disordered" evidence="1">
    <location>
        <begin position="139"/>
        <end position="252"/>
    </location>
</feature>
<dbReference type="InterPro" id="IPR013083">
    <property type="entry name" value="Znf_RING/FYVE/PHD"/>
</dbReference>
<dbReference type="AlphaFoldDB" id="A0A163EMR8"/>
<dbReference type="InterPro" id="IPR001841">
    <property type="entry name" value="Znf_RING"/>
</dbReference>
<dbReference type="GO" id="GO:0046872">
    <property type="term" value="F:metal ion binding"/>
    <property type="evidence" value="ECO:0007669"/>
    <property type="project" value="InterPro"/>
</dbReference>
<dbReference type="PROSITE" id="PS50089">
    <property type="entry name" value="ZF_RING_2"/>
    <property type="match status" value="1"/>
</dbReference>
<organism evidence="2 3">
    <name type="scientific">Didymella rabiei</name>
    <name type="common">Chickpea ascochyta blight fungus</name>
    <name type="synonym">Mycosphaerella rabiei</name>
    <dbReference type="NCBI Taxonomy" id="5454"/>
    <lineage>
        <taxon>Eukaryota</taxon>
        <taxon>Fungi</taxon>
        <taxon>Dikarya</taxon>
        <taxon>Ascomycota</taxon>
        <taxon>Pezizomycotina</taxon>
        <taxon>Dothideomycetes</taxon>
        <taxon>Pleosporomycetidae</taxon>
        <taxon>Pleosporales</taxon>
        <taxon>Pleosporineae</taxon>
        <taxon>Didymellaceae</taxon>
        <taxon>Ascochyta</taxon>
    </lineage>
</organism>
<evidence type="ECO:0000313" key="2">
    <source>
        <dbReference type="EMBL" id="KZM23785.1"/>
    </source>
</evidence>
<dbReference type="EMBL" id="JYNV01000183">
    <property type="protein sequence ID" value="KZM23785.1"/>
    <property type="molecule type" value="Genomic_DNA"/>
</dbReference>
<keyword evidence="3" id="KW-1185">Reference proteome</keyword>
<dbReference type="STRING" id="5454.A0A163EMR8"/>
<dbReference type="InterPro" id="IPR018957">
    <property type="entry name" value="Znf_C3HC4_RING-type"/>
</dbReference>